<reference evidence="1" key="1">
    <citation type="journal article" date="2014" name="Front. Microbiol.">
        <title>High frequency of phylogenetically diverse reductive dehalogenase-homologous genes in deep subseafloor sedimentary metagenomes.</title>
        <authorList>
            <person name="Kawai M."/>
            <person name="Futagami T."/>
            <person name="Toyoda A."/>
            <person name="Takaki Y."/>
            <person name="Nishi S."/>
            <person name="Hori S."/>
            <person name="Arai W."/>
            <person name="Tsubouchi T."/>
            <person name="Morono Y."/>
            <person name="Uchiyama I."/>
            <person name="Ito T."/>
            <person name="Fujiyama A."/>
            <person name="Inagaki F."/>
            <person name="Takami H."/>
        </authorList>
    </citation>
    <scope>NUCLEOTIDE SEQUENCE</scope>
    <source>
        <strain evidence="1">Expedition CK06-06</strain>
    </source>
</reference>
<sequence>MKQMKNCVVAKRELLDLIDRKIGEGKEVVAPVKQENQANFKRIKSTREILWEGPQTVIPPKAFLFPQEEELIEYEVNDEIKVKVKVEGKPIILLGIHPCDMNGTALLDKVFAENNLDEHYLKKREFVTIIGAECLVPCSSESFCYRKESVLPLDGFDLFLTDMGDNFFVEVGSKKGKSLISKIARKTTPSDAKKLKKIRREQTIWK</sequence>
<dbReference type="PANTHER" id="PTHR40447:SF1">
    <property type="entry name" value="ANAEROBIC SULFITE REDUCTASE SUBUNIT A"/>
    <property type="match status" value="1"/>
</dbReference>
<comment type="caution">
    <text evidence="1">The sequence shown here is derived from an EMBL/GenBank/DDBJ whole genome shotgun (WGS) entry which is preliminary data.</text>
</comment>
<name>X1BCX9_9ZZZZ</name>
<dbReference type="EMBL" id="BART01001490">
    <property type="protein sequence ID" value="GAG69851.1"/>
    <property type="molecule type" value="Genomic_DNA"/>
</dbReference>
<gene>
    <name evidence="1" type="ORF">S01H4_05220</name>
</gene>
<dbReference type="PANTHER" id="PTHR40447">
    <property type="entry name" value="ANAEROBIC SULFITE REDUCTASE SUBUNIT A"/>
    <property type="match status" value="1"/>
</dbReference>
<protein>
    <submittedName>
        <fullName evidence="1">Uncharacterized protein</fullName>
    </submittedName>
</protein>
<evidence type="ECO:0000313" key="1">
    <source>
        <dbReference type="EMBL" id="GAG69851.1"/>
    </source>
</evidence>
<accession>X1BCX9</accession>
<dbReference type="AlphaFoldDB" id="X1BCX9"/>
<organism evidence="1">
    <name type="scientific">marine sediment metagenome</name>
    <dbReference type="NCBI Taxonomy" id="412755"/>
    <lineage>
        <taxon>unclassified sequences</taxon>
        <taxon>metagenomes</taxon>
        <taxon>ecological metagenomes</taxon>
    </lineage>
</organism>
<proteinExistence type="predicted"/>